<dbReference type="AlphaFoldDB" id="C3Y2X9"/>
<dbReference type="eggNOG" id="ENOG502RZB7">
    <property type="taxonomic scope" value="Eukaryota"/>
</dbReference>
<dbReference type="EMBL" id="GG666482">
    <property type="protein sequence ID" value="EEN65391.1"/>
    <property type="molecule type" value="Genomic_DNA"/>
</dbReference>
<gene>
    <name evidence="1" type="ORF">BRAFLDRAFT_86472</name>
</gene>
<sequence>MEFPCGRCRKEVDDSECSIKCIQCEEWNHWVAEAAKASQVFKSAHSIVQETLLENVDQSAPNPELPRIANLVRMANRKREALRPKDPTSVDFEVNYDFIPDGYLRADVWVRGKRHLVFATEQQLQQLAKAKNWYCDGTFFVVRSPFTQLFSVHAFIRQGEDYKQVPLIFVLMSRREKGDYKEPAYYEKAGAYDFMRRLMVLHFLPAEHIRGAFDQMRQQTDHPLLVQLMQYMEREWMNNSVWTVDEWSVYYQPVRTNNDTEGYHTRLNRKAQHSLPFYMLVGLLHTESQYVSLQAKLVSMNRLARYKRKPYRVLESKLYEQWDKYHNKELTTSSFLRTVSRLYGPVHN</sequence>
<protein>
    <recommendedName>
        <fullName evidence="2">MULE transposase domain-containing protein</fullName>
    </recommendedName>
</protein>
<name>C3Y2X9_BRAFL</name>
<dbReference type="PANTHER" id="PTHR47160:SF10">
    <property type="entry name" value="MULE TRANSPOSASE DOMAIN-CONTAINING PROTEIN"/>
    <property type="match status" value="1"/>
</dbReference>
<proteinExistence type="predicted"/>
<evidence type="ECO:0000313" key="1">
    <source>
        <dbReference type="EMBL" id="EEN65391.1"/>
    </source>
</evidence>
<organism>
    <name type="scientific">Branchiostoma floridae</name>
    <name type="common">Florida lancelet</name>
    <name type="synonym">Amphioxus</name>
    <dbReference type="NCBI Taxonomy" id="7739"/>
    <lineage>
        <taxon>Eukaryota</taxon>
        <taxon>Metazoa</taxon>
        <taxon>Chordata</taxon>
        <taxon>Cephalochordata</taxon>
        <taxon>Leptocardii</taxon>
        <taxon>Amphioxiformes</taxon>
        <taxon>Branchiostomatidae</taxon>
        <taxon>Branchiostoma</taxon>
    </lineage>
</organism>
<dbReference type="InParanoid" id="C3Y2X9"/>
<accession>C3Y2X9</accession>
<evidence type="ECO:0008006" key="2">
    <source>
        <dbReference type="Google" id="ProtNLM"/>
    </source>
</evidence>
<dbReference type="PANTHER" id="PTHR47160">
    <property type="entry name" value="PUTATIVE-RELATED"/>
    <property type="match status" value="1"/>
</dbReference>
<reference evidence="1" key="1">
    <citation type="journal article" date="2008" name="Nature">
        <title>The amphioxus genome and the evolution of the chordate karyotype.</title>
        <authorList>
            <consortium name="US DOE Joint Genome Institute (JGI-PGF)"/>
            <person name="Putnam N.H."/>
            <person name="Butts T."/>
            <person name="Ferrier D.E.K."/>
            <person name="Furlong R.F."/>
            <person name="Hellsten U."/>
            <person name="Kawashima T."/>
            <person name="Robinson-Rechavi M."/>
            <person name="Shoguchi E."/>
            <person name="Terry A."/>
            <person name="Yu J.-K."/>
            <person name="Benito-Gutierrez E.L."/>
            <person name="Dubchak I."/>
            <person name="Garcia-Fernandez J."/>
            <person name="Gibson-Brown J.J."/>
            <person name="Grigoriev I.V."/>
            <person name="Horton A.C."/>
            <person name="de Jong P.J."/>
            <person name="Jurka J."/>
            <person name="Kapitonov V.V."/>
            <person name="Kohara Y."/>
            <person name="Kuroki Y."/>
            <person name="Lindquist E."/>
            <person name="Lucas S."/>
            <person name="Osoegawa K."/>
            <person name="Pennacchio L.A."/>
            <person name="Salamov A.A."/>
            <person name="Satou Y."/>
            <person name="Sauka-Spengler T."/>
            <person name="Schmutz J."/>
            <person name="Shin-I T."/>
            <person name="Toyoda A."/>
            <person name="Bronner-Fraser M."/>
            <person name="Fujiyama A."/>
            <person name="Holland L.Z."/>
            <person name="Holland P.W.H."/>
            <person name="Satoh N."/>
            <person name="Rokhsar D.S."/>
        </authorList>
    </citation>
    <scope>NUCLEOTIDE SEQUENCE [LARGE SCALE GENOMIC DNA]</scope>
    <source>
        <strain evidence="1">S238N-H82</strain>
        <tissue evidence="1">Testes</tissue>
    </source>
</reference>